<evidence type="ECO:0000259" key="4">
    <source>
        <dbReference type="SMART" id="SM00822"/>
    </source>
</evidence>
<dbReference type="FunFam" id="3.40.50.720:FF:000215">
    <property type="entry name" value="3-hydroxyacyl-CoA dehydrogenase type-2"/>
    <property type="match status" value="1"/>
</dbReference>
<dbReference type="InterPro" id="IPR020904">
    <property type="entry name" value="Sc_DH/Rdtase_CS"/>
</dbReference>
<dbReference type="PANTHER" id="PTHR43658">
    <property type="entry name" value="SHORT-CHAIN DEHYDROGENASE/REDUCTASE"/>
    <property type="match status" value="1"/>
</dbReference>
<evidence type="ECO:0000313" key="5">
    <source>
        <dbReference type="EMBL" id="OXT02171.1"/>
    </source>
</evidence>
<evidence type="ECO:0000256" key="2">
    <source>
        <dbReference type="ARBA" id="ARBA00023002"/>
    </source>
</evidence>
<dbReference type="InterPro" id="IPR036291">
    <property type="entry name" value="NAD(P)-bd_dom_sf"/>
</dbReference>
<organism evidence="5 6">
    <name type="scientific">Notoacmeibacter marinus</name>
    <dbReference type="NCBI Taxonomy" id="1876515"/>
    <lineage>
        <taxon>Bacteria</taxon>
        <taxon>Pseudomonadati</taxon>
        <taxon>Pseudomonadota</taxon>
        <taxon>Alphaproteobacteria</taxon>
        <taxon>Hyphomicrobiales</taxon>
        <taxon>Notoacmeibacteraceae</taxon>
        <taxon>Notoacmeibacter</taxon>
    </lineage>
</organism>
<dbReference type="PRINTS" id="PR00081">
    <property type="entry name" value="GDHRDH"/>
</dbReference>
<gene>
    <name evidence="5" type="ORF">B7H23_04420</name>
</gene>
<feature type="domain" description="Ketoreductase" evidence="4">
    <location>
        <begin position="6"/>
        <end position="187"/>
    </location>
</feature>
<dbReference type="AlphaFoldDB" id="A0A231V2A1"/>
<name>A0A231V2A1_9HYPH</name>
<dbReference type="InterPro" id="IPR057326">
    <property type="entry name" value="KR_dom"/>
</dbReference>
<dbReference type="RefSeq" id="WP_094076130.1">
    <property type="nucleotide sequence ID" value="NZ_NBYO01000001.1"/>
</dbReference>
<dbReference type="PROSITE" id="PS00061">
    <property type="entry name" value="ADH_SHORT"/>
    <property type="match status" value="1"/>
</dbReference>
<dbReference type="Proteomes" id="UP000215405">
    <property type="component" value="Unassembled WGS sequence"/>
</dbReference>
<comment type="caution">
    <text evidence="5">The sequence shown here is derived from an EMBL/GenBank/DDBJ whole genome shotgun (WGS) entry which is preliminary data.</text>
</comment>
<protein>
    <submittedName>
        <fullName evidence="5">3-hydroxyacyl-CoA dehydrogenase</fullName>
    </submittedName>
</protein>
<dbReference type="SUPFAM" id="SSF51735">
    <property type="entry name" value="NAD(P)-binding Rossmann-fold domains"/>
    <property type="match status" value="1"/>
</dbReference>
<dbReference type="InterPro" id="IPR002347">
    <property type="entry name" value="SDR_fam"/>
</dbReference>
<proteinExistence type="inferred from homology"/>
<dbReference type="PANTHER" id="PTHR43658:SF8">
    <property type="entry name" value="17-BETA-HYDROXYSTEROID DEHYDROGENASE 14-RELATED"/>
    <property type="match status" value="1"/>
</dbReference>
<keyword evidence="6" id="KW-1185">Reference proteome</keyword>
<comment type="similarity">
    <text evidence="1 3">Belongs to the short-chain dehydrogenases/reductases (SDR) family.</text>
</comment>
<dbReference type="SMART" id="SM00822">
    <property type="entry name" value="PKS_KR"/>
    <property type="match status" value="1"/>
</dbReference>
<dbReference type="GO" id="GO:0016491">
    <property type="term" value="F:oxidoreductase activity"/>
    <property type="evidence" value="ECO:0007669"/>
    <property type="project" value="UniProtKB-KW"/>
</dbReference>
<evidence type="ECO:0000256" key="1">
    <source>
        <dbReference type="ARBA" id="ARBA00006484"/>
    </source>
</evidence>
<dbReference type="Pfam" id="PF00106">
    <property type="entry name" value="adh_short"/>
    <property type="match status" value="1"/>
</dbReference>
<keyword evidence="2" id="KW-0560">Oxidoreductase</keyword>
<accession>A0A231V2A1</accession>
<reference evidence="6" key="1">
    <citation type="journal article" date="2017" name="Int. J. Syst. Evol. Microbiol.">
        <title>Notoacmeibacter marinus gen. nov., sp. nov., isolated from the gut of a limpet and proposal of Notoacmeibacteraceae fam. nov. in the order Rhizobiales of the class Alphaproteobacteria.</title>
        <authorList>
            <person name="Huang Z."/>
            <person name="Guo F."/>
            <person name="Lai Q."/>
        </authorList>
    </citation>
    <scope>NUCLEOTIDE SEQUENCE [LARGE SCALE GENOMIC DNA]</scope>
    <source>
        <strain evidence="6">XMTR2A4</strain>
    </source>
</reference>
<dbReference type="PRINTS" id="PR00080">
    <property type="entry name" value="SDRFAMILY"/>
</dbReference>
<dbReference type="EMBL" id="NBYO01000001">
    <property type="protein sequence ID" value="OXT02171.1"/>
    <property type="molecule type" value="Genomic_DNA"/>
</dbReference>
<dbReference type="Gene3D" id="3.40.50.720">
    <property type="entry name" value="NAD(P)-binding Rossmann-like Domain"/>
    <property type="match status" value="1"/>
</dbReference>
<sequence>MNTEGKTILVTGAASGLGAGVVSRLVANGANVVGLDLAVESAEYGDQVAMVRADVASPEQVAEAIKSAKRRFGDVHGLVNCAGIAPGEKIVGRDGPHDLESFARAVSINLIGTFNTLRLAAEAMIQAEPSPDGERGVIVNTASVAAFDGQIGQPAYAASKGGVVSLTLPAARELARFGIRVMAIAPGIFETPMVAGLPQEVRDSLGAKVPFPPRLGKAEEFADLVAAIFANPMLNGAVIRLDGALRMTAK</sequence>
<evidence type="ECO:0000256" key="3">
    <source>
        <dbReference type="RuleBase" id="RU000363"/>
    </source>
</evidence>
<evidence type="ECO:0000313" key="6">
    <source>
        <dbReference type="Proteomes" id="UP000215405"/>
    </source>
</evidence>